<dbReference type="Pfam" id="PF13181">
    <property type="entry name" value="TPR_8"/>
    <property type="match status" value="3"/>
</dbReference>
<dbReference type="RefSeq" id="XP_003668711.1">
    <property type="nucleotide sequence ID" value="XM_003668663.1"/>
</dbReference>
<keyword evidence="2 12" id="KW-0812">Transmembrane</keyword>
<evidence type="ECO:0000313" key="13">
    <source>
        <dbReference type="EMBL" id="CCD23468.1"/>
    </source>
</evidence>
<dbReference type="GO" id="GO:0008320">
    <property type="term" value="F:protein transmembrane transporter activity"/>
    <property type="evidence" value="ECO:0007669"/>
    <property type="project" value="TreeGrafter"/>
</dbReference>
<evidence type="ECO:0000313" key="14">
    <source>
        <dbReference type="Proteomes" id="UP000000689"/>
    </source>
</evidence>
<protein>
    <recommendedName>
        <fullName evidence="15">TOM70</fullName>
    </recommendedName>
</protein>
<dbReference type="KEGG" id="ndi:NDAI_0B04340"/>
<dbReference type="PANTHER" id="PTHR46208">
    <property type="entry name" value="MITOCHONDRIAL IMPORT RECEPTOR SUBUNIT TOM70"/>
    <property type="match status" value="1"/>
</dbReference>
<keyword evidence="3" id="KW-0677">Repeat</keyword>
<sequence length="664" mass="75180">MSGNDNPSSFKNFFINHRKLIITTITAGTAAFGAYYYYNQLQKLQPSGSISKETAGSTEKNTKNHDTINNDLNTSSPPPPISKSKKKKLKKKLKKNHQKTDENNNNNNNSQSTSSASSSNSASPILKPSYPLDSQNDPDFNEINKLIANNENLKSKFAKELKNKGNQYFKSKDNENAIKYYEYALRLDQDPVFYSNISACYFAMNQLDKVIESSNKALELKPDYSKALLRRANAYEALGNNKEALYDFSILSLFGEYSGQYLEPLLNRILDKVSTDVLRAKLDNKKTDNFILLSDSALVSFFGIFPPETTITNYNPDDEADKELVQGLEALAKKTSEGFLDADKHFIKANELFMEKLLSSEDNDENSGLLEKVAIALEYSGVFKFLKFDLLGSETDLQKAIDLYPRPNSYIYMAMLVADKNNDKNDLDYFKYFDKATTLNPNFAPTYYHRGQLLLVNQKFDEAETFFLKAKELDDSNVYPYIQLACVAYYNSTFKKCQELFDEARTKFPTLPEVPTFYAEILADKGELEAAMKQYDIAYRLETAYKYIHVGIAPLIGKAAALARIPTQENFDTMTELLEKACELDPRSEQAKISLAQLKLQTEDIDTAIALFEETADLARTYQDKLQATTFAEAAKIQKRIKENPIYAAKIEETLATYRADGII</sequence>
<dbReference type="AlphaFoldDB" id="G0W6Q7"/>
<feature type="repeat" description="TPR" evidence="10">
    <location>
        <begin position="158"/>
        <end position="191"/>
    </location>
</feature>
<feature type="compositionally biased region" description="Basic residues" evidence="11">
    <location>
        <begin position="83"/>
        <end position="97"/>
    </location>
</feature>
<dbReference type="GO" id="GO:0030943">
    <property type="term" value="F:mitochondrion targeting sequence binding"/>
    <property type="evidence" value="ECO:0007669"/>
    <property type="project" value="TreeGrafter"/>
</dbReference>
<evidence type="ECO:0008006" key="15">
    <source>
        <dbReference type="Google" id="ProtNLM"/>
    </source>
</evidence>
<evidence type="ECO:0000256" key="4">
    <source>
        <dbReference type="ARBA" id="ARBA00022787"/>
    </source>
</evidence>
<feature type="repeat" description="TPR" evidence="10">
    <location>
        <begin position="444"/>
        <end position="477"/>
    </location>
</feature>
<dbReference type="GO" id="GO:0030150">
    <property type="term" value="P:protein import into mitochondrial matrix"/>
    <property type="evidence" value="ECO:0007669"/>
    <property type="project" value="TreeGrafter"/>
</dbReference>
<evidence type="ECO:0000256" key="8">
    <source>
        <dbReference type="ARBA" id="ARBA00023136"/>
    </source>
</evidence>
<dbReference type="GO" id="GO:0005741">
    <property type="term" value="C:mitochondrial outer membrane"/>
    <property type="evidence" value="ECO:0007669"/>
    <property type="project" value="UniProtKB-SubCell"/>
</dbReference>
<evidence type="ECO:0000256" key="12">
    <source>
        <dbReference type="SAM" id="Phobius"/>
    </source>
</evidence>
<proteinExistence type="inferred from homology"/>
<dbReference type="HOGENOM" id="CLU_017516_1_0_1"/>
<evidence type="ECO:0000256" key="1">
    <source>
        <dbReference type="ARBA" id="ARBA00004572"/>
    </source>
</evidence>
<evidence type="ECO:0000256" key="2">
    <source>
        <dbReference type="ARBA" id="ARBA00022692"/>
    </source>
</evidence>
<keyword evidence="5 10" id="KW-0802">TPR repeat</keyword>
<dbReference type="SMART" id="SM00028">
    <property type="entry name" value="TPR"/>
    <property type="match status" value="6"/>
</dbReference>
<dbReference type="FunFam" id="1.25.40.10:FF:000374">
    <property type="entry name" value="Mitochondrial proteins import receptor"/>
    <property type="match status" value="1"/>
</dbReference>
<dbReference type="OMA" id="DDITACC"/>
<evidence type="ECO:0000256" key="3">
    <source>
        <dbReference type="ARBA" id="ARBA00022737"/>
    </source>
</evidence>
<dbReference type="Gene3D" id="1.25.40.10">
    <property type="entry name" value="Tetratricopeptide repeat domain"/>
    <property type="match status" value="2"/>
</dbReference>
<reference evidence="13 14" key="1">
    <citation type="journal article" date="2011" name="Proc. Natl. Acad. Sci. U.S.A.">
        <title>Evolutionary erosion of yeast sex chromosomes by mating-type switching accidents.</title>
        <authorList>
            <person name="Gordon J.L."/>
            <person name="Armisen D."/>
            <person name="Proux-Wera E."/>
            <person name="Oheigeartaigh S.S."/>
            <person name="Byrne K.P."/>
            <person name="Wolfe K.H."/>
        </authorList>
    </citation>
    <scope>NUCLEOTIDE SEQUENCE [LARGE SCALE GENOMIC DNA]</scope>
    <source>
        <strain evidence="14">ATCC 10597 / BCRC 20456 / CBS 421 / NBRC 0211 / NRRL Y-12639</strain>
    </source>
</reference>
<evidence type="ECO:0000256" key="10">
    <source>
        <dbReference type="PROSITE-ProRule" id="PRU00339"/>
    </source>
</evidence>
<dbReference type="GeneID" id="11498564"/>
<dbReference type="EMBL" id="HE580268">
    <property type="protein sequence ID" value="CCD23468.1"/>
    <property type="molecule type" value="Genomic_DNA"/>
</dbReference>
<evidence type="ECO:0000256" key="5">
    <source>
        <dbReference type="ARBA" id="ARBA00022803"/>
    </source>
</evidence>
<keyword evidence="8 12" id="KW-0472">Membrane</keyword>
<evidence type="ECO:0000256" key="11">
    <source>
        <dbReference type="SAM" id="MobiDB-lite"/>
    </source>
</evidence>
<comment type="similarity">
    <text evidence="9">Belongs to the Tom70 family.</text>
</comment>
<organism evidence="13 14">
    <name type="scientific">Naumovozyma dairenensis (strain ATCC 10597 / BCRC 20456 / CBS 421 / NBRC 0211 / NRRL Y-12639)</name>
    <name type="common">Saccharomyces dairenensis</name>
    <dbReference type="NCBI Taxonomy" id="1071378"/>
    <lineage>
        <taxon>Eukaryota</taxon>
        <taxon>Fungi</taxon>
        <taxon>Dikarya</taxon>
        <taxon>Ascomycota</taxon>
        <taxon>Saccharomycotina</taxon>
        <taxon>Saccharomycetes</taxon>
        <taxon>Saccharomycetales</taxon>
        <taxon>Saccharomycetaceae</taxon>
        <taxon>Naumovozyma</taxon>
    </lineage>
</organism>
<evidence type="ECO:0000256" key="6">
    <source>
        <dbReference type="ARBA" id="ARBA00022989"/>
    </source>
</evidence>
<dbReference type="GO" id="GO:0045039">
    <property type="term" value="P:protein insertion into mitochondrial inner membrane"/>
    <property type="evidence" value="ECO:0007669"/>
    <property type="project" value="TreeGrafter"/>
</dbReference>
<accession>G0W6Q7</accession>
<name>G0W6Q7_NAUDC</name>
<evidence type="ECO:0000256" key="7">
    <source>
        <dbReference type="ARBA" id="ARBA00023128"/>
    </source>
</evidence>
<feature type="compositionally biased region" description="Low complexity" evidence="11">
    <location>
        <begin position="103"/>
        <end position="123"/>
    </location>
</feature>
<dbReference type="InterPro" id="IPR019734">
    <property type="entry name" value="TPR_rpt"/>
</dbReference>
<keyword evidence="4" id="KW-1000">Mitochondrion outer membrane</keyword>
<evidence type="ECO:0000256" key="9">
    <source>
        <dbReference type="ARBA" id="ARBA00038030"/>
    </source>
</evidence>
<dbReference type="Proteomes" id="UP000000689">
    <property type="component" value="Chromosome 2"/>
</dbReference>
<dbReference type="PANTHER" id="PTHR46208:SF1">
    <property type="entry name" value="MITOCHONDRIAL IMPORT RECEPTOR SUBUNIT TOM70"/>
    <property type="match status" value="1"/>
</dbReference>
<feature type="compositionally biased region" description="Polar residues" evidence="11">
    <location>
        <begin position="49"/>
        <end position="59"/>
    </location>
</feature>
<gene>
    <name evidence="13" type="primary">NDAI0B04340</name>
    <name evidence="13" type="ordered locus">NDAI_0B04340</name>
</gene>
<dbReference type="eggNOG" id="KOG0547">
    <property type="taxonomic scope" value="Eukaryota"/>
</dbReference>
<comment type="subcellular location">
    <subcellularLocation>
        <location evidence="1">Mitochondrion outer membrane</location>
        <topology evidence="1">Single-pass membrane protein</topology>
    </subcellularLocation>
</comment>
<keyword evidence="7" id="KW-0496">Mitochondrion</keyword>
<feature type="transmembrane region" description="Helical" evidence="12">
    <location>
        <begin position="20"/>
        <end position="38"/>
    </location>
</feature>
<dbReference type="OrthoDB" id="2942533at2759"/>
<keyword evidence="14" id="KW-1185">Reference proteome</keyword>
<keyword evidence="6 12" id="KW-1133">Transmembrane helix</keyword>
<dbReference type="STRING" id="1071378.G0W6Q7"/>
<dbReference type="InterPro" id="IPR011990">
    <property type="entry name" value="TPR-like_helical_dom_sf"/>
</dbReference>
<dbReference type="PROSITE" id="PS50005">
    <property type="entry name" value="TPR"/>
    <property type="match status" value="2"/>
</dbReference>
<feature type="region of interest" description="Disordered" evidence="11">
    <location>
        <begin position="49"/>
        <end position="138"/>
    </location>
</feature>
<dbReference type="SUPFAM" id="SSF48452">
    <property type="entry name" value="TPR-like"/>
    <property type="match status" value="2"/>
</dbReference>
<dbReference type="GO" id="GO:0006626">
    <property type="term" value="P:protein targeting to mitochondrion"/>
    <property type="evidence" value="ECO:0007669"/>
    <property type="project" value="EnsemblFungi"/>
</dbReference>